<dbReference type="Pfam" id="PF16011">
    <property type="entry name" value="CBM9_2"/>
    <property type="match status" value="1"/>
</dbReference>
<organism evidence="2 4">
    <name type="scientific">Bacteroides cellulosilyticus</name>
    <dbReference type="NCBI Taxonomy" id="246787"/>
    <lineage>
        <taxon>Bacteria</taxon>
        <taxon>Pseudomonadati</taxon>
        <taxon>Bacteroidota</taxon>
        <taxon>Bacteroidia</taxon>
        <taxon>Bacteroidales</taxon>
        <taxon>Bacteroidaceae</taxon>
        <taxon>Bacteroides</taxon>
    </lineage>
</organism>
<dbReference type="GO" id="GO:0004553">
    <property type="term" value="F:hydrolase activity, hydrolyzing O-glycosyl compounds"/>
    <property type="evidence" value="ECO:0007669"/>
    <property type="project" value="InterPro"/>
</dbReference>
<dbReference type="EMBL" id="CP012801">
    <property type="protein sequence ID" value="ALJ59754.1"/>
    <property type="molecule type" value="Genomic_DNA"/>
</dbReference>
<dbReference type="RefSeq" id="WP_007211006.1">
    <property type="nucleotide sequence ID" value="NZ_CP012801.1"/>
</dbReference>
<protein>
    <recommendedName>
        <fullName evidence="1">Carbohydrate-binding domain-containing protein</fullName>
    </recommendedName>
</protein>
<dbReference type="Proteomes" id="UP000061809">
    <property type="component" value="Chromosome"/>
</dbReference>
<accession>A0A0P0GP73</accession>
<evidence type="ECO:0000313" key="3">
    <source>
        <dbReference type="EMBL" id="KAA5410012.1"/>
    </source>
</evidence>
<dbReference type="InterPro" id="IPR010502">
    <property type="entry name" value="Carb-bd_dom_fam9"/>
</dbReference>
<dbReference type="KEGG" id="bcel:BcellWH2_02515"/>
<dbReference type="GO" id="GO:0016052">
    <property type="term" value="P:carbohydrate catabolic process"/>
    <property type="evidence" value="ECO:0007669"/>
    <property type="project" value="InterPro"/>
</dbReference>
<reference evidence="3 5" key="2">
    <citation type="journal article" date="2019" name="Nat. Med.">
        <title>A library of human gut bacterial isolates paired with longitudinal multiomics data enables mechanistic microbiome research.</title>
        <authorList>
            <person name="Poyet M."/>
            <person name="Groussin M."/>
            <person name="Gibbons S.M."/>
            <person name="Avila-Pacheco J."/>
            <person name="Jiang X."/>
            <person name="Kearney S.M."/>
            <person name="Perrotta A.R."/>
            <person name="Berdy B."/>
            <person name="Zhao S."/>
            <person name="Lieberman T.D."/>
            <person name="Swanson P.K."/>
            <person name="Smith M."/>
            <person name="Roesemann S."/>
            <person name="Alexander J.E."/>
            <person name="Rich S.A."/>
            <person name="Livny J."/>
            <person name="Vlamakis H."/>
            <person name="Clish C."/>
            <person name="Bullock K."/>
            <person name="Deik A."/>
            <person name="Scott J."/>
            <person name="Pierce K.A."/>
            <person name="Xavier R.J."/>
            <person name="Alm E.J."/>
        </authorList>
    </citation>
    <scope>NUCLEOTIDE SEQUENCE [LARGE SCALE GENOMIC DNA]</scope>
    <source>
        <strain evidence="3 5">BIOML-A7</strain>
    </source>
</reference>
<dbReference type="Gene3D" id="2.60.40.1190">
    <property type="match status" value="1"/>
</dbReference>
<feature type="domain" description="Carbohydrate-binding" evidence="1">
    <location>
        <begin position="53"/>
        <end position="250"/>
    </location>
</feature>
<evidence type="ECO:0000313" key="5">
    <source>
        <dbReference type="Proteomes" id="UP000325055"/>
    </source>
</evidence>
<dbReference type="SUPFAM" id="SSF49344">
    <property type="entry name" value="CBD9-like"/>
    <property type="match status" value="1"/>
</dbReference>
<dbReference type="PATRIC" id="fig|246787.4.peg.2589"/>
<dbReference type="EMBL" id="VVYW01000005">
    <property type="protein sequence ID" value="KAA5410012.1"/>
    <property type="molecule type" value="Genomic_DNA"/>
</dbReference>
<reference evidence="2 4" key="1">
    <citation type="journal article" date="2015" name="Science">
        <title>Genetic determinants of in vivo fitness and diet responsiveness in multiple human gut Bacteroides.</title>
        <authorList>
            <person name="Wu M."/>
            <person name="McNulty N.P."/>
            <person name="Rodionov D.A."/>
            <person name="Khoroshkin M.S."/>
            <person name="Griffin N.W."/>
            <person name="Cheng J."/>
            <person name="Latreille P."/>
            <person name="Kerstetter R.A."/>
            <person name="Terrapon N."/>
            <person name="Henrissat B."/>
            <person name="Osterman A.L."/>
            <person name="Gordon J.I."/>
        </authorList>
    </citation>
    <scope>NUCLEOTIDE SEQUENCE [LARGE SCALE GENOMIC DNA]</scope>
    <source>
        <strain evidence="2 4">WH2</strain>
    </source>
</reference>
<evidence type="ECO:0000259" key="1">
    <source>
        <dbReference type="Pfam" id="PF16011"/>
    </source>
</evidence>
<dbReference type="AlphaFoldDB" id="A0A0P0GP73"/>
<dbReference type="GO" id="GO:0030246">
    <property type="term" value="F:carbohydrate binding"/>
    <property type="evidence" value="ECO:0007669"/>
    <property type="project" value="InterPro"/>
</dbReference>
<name>A0A0P0GP73_9BACE</name>
<proteinExistence type="predicted"/>
<gene>
    <name evidence="2" type="ORF">BcellWH2_02515</name>
    <name evidence="3" type="ORF">F2Y86_07445</name>
</gene>
<dbReference type="Proteomes" id="UP000325055">
    <property type="component" value="Unassembled WGS sequence"/>
</dbReference>
<evidence type="ECO:0000313" key="2">
    <source>
        <dbReference type="EMBL" id="ALJ59754.1"/>
    </source>
</evidence>
<dbReference type="CDD" id="cd09620">
    <property type="entry name" value="CBM9_like_3"/>
    <property type="match status" value="1"/>
</dbReference>
<evidence type="ECO:0000313" key="4">
    <source>
        <dbReference type="Proteomes" id="UP000061809"/>
    </source>
</evidence>
<sequence length="251" mass="28273">MNKRTPAYLVLKSAVLFLSLLCFYPLSATNPQKKEMKELNVKKVSLANVAVENIPALLDKEKVAFQSINTVNWKAFPYQPEVQFRIAHTDDAILVHYKVKEASVRAVATGDNGAVWEDACVEFFSIPAGDGIYYNVECNCVGTLLIGAGGGRSNREHAPQEVMDKVQRWSSLGRESFEERVGECSWELALVIPYSAFFKHQITSLDGKTVRANFYKCGDKLQTPHFLSWNPINLEKPNFHCPEFFGTLNFE</sequence>